<name>A0A7S4PHL0_GUITH</name>
<dbReference type="EMBL" id="HBKN01045792">
    <property type="protein sequence ID" value="CAE2335421.1"/>
    <property type="molecule type" value="Transcribed_RNA"/>
</dbReference>
<evidence type="ECO:0000256" key="2">
    <source>
        <dbReference type="ARBA" id="ARBA00023242"/>
    </source>
</evidence>
<evidence type="ECO:0000256" key="1">
    <source>
        <dbReference type="ARBA" id="ARBA00022723"/>
    </source>
</evidence>
<keyword evidence="2" id="KW-0539">Nucleus</keyword>
<gene>
    <name evidence="5" type="ORF">GTHE00462_LOCUS35838</name>
</gene>
<feature type="compositionally biased region" description="Polar residues" evidence="3">
    <location>
        <begin position="62"/>
        <end position="75"/>
    </location>
</feature>
<dbReference type="CDD" id="cd00067">
    <property type="entry name" value="GAL4"/>
    <property type="match status" value="1"/>
</dbReference>
<organism evidence="5">
    <name type="scientific">Guillardia theta</name>
    <name type="common">Cryptophyte</name>
    <name type="synonym">Cryptomonas phi</name>
    <dbReference type="NCBI Taxonomy" id="55529"/>
    <lineage>
        <taxon>Eukaryota</taxon>
        <taxon>Cryptophyceae</taxon>
        <taxon>Pyrenomonadales</taxon>
        <taxon>Geminigeraceae</taxon>
        <taxon>Guillardia</taxon>
    </lineage>
</organism>
<sequence>MQLQKSDLTSPTPTLQVNRQTYTNAQFFEIDPMANIYSDWGLPEMGLDGAANWLPESVNDIQVSTSPDQTHSSSGIPADIPFDSDSGSRTLDGSDTQDYNDGPGGSKKRRRLVSRACENCRKSKLKCDEARPCGRCARNGQSELCSEWQKSDRYDDRDEYVESYTQANDRYGRNRKEIPGYAESIAGAPVLHKQDSTAQSFAQIPRSASLNAAISFSSECSLTVRMHELGWPFAILHWYWETGLEAESMIRIFSSLPKDLERVIKVGLSAVDAIILARKSAAPVQQEVSMTCHEYSGGSIVEQMENNMWEKSVDTGCMRMIWDPIKKKRKGVHVTNQLAEMFGMTKEVMLDRIARRDIPLLMSEIEFLCYLMDEILRTREATISRYLRWRMNWNDDSVCSLICYSVQKQFDCVGRLEQIRHFFRLVTPEQFDQARLRNPAMTRPMSIDMDDDRSARELLASYQEDFHTSIADMQKTPKGRHQLNLLCKCLERRFAPLVEAASNLNRNMGNVAAEKSSKDGIHPPNSAANVDASIFTESERKALIAAENGSFLPPNFTPQPRRVQSAHLVGQENPYQLGSRQQQPRPDNLTNLRVAQMEIPLPSPTAQAEFPQIPPTPSSNGSNYSYMINNNMTSFAQALQDMDKPFHPDDIGLSQEDKIRLFEAPSTATGDGSLQDCYLPTSCNLGLNGMMNDSMQPFPSNCRPDTSQSYDMLAQGTVLPGPQPGMMNDPSVPYGMDQYYFYPPQSAMPQDPLQRHLYMNQQQRF</sequence>
<dbReference type="SUPFAM" id="SSF57701">
    <property type="entry name" value="Zn2/Cys6 DNA-binding domain"/>
    <property type="match status" value="1"/>
</dbReference>
<dbReference type="InterPro" id="IPR050335">
    <property type="entry name" value="ERT1_acuK_gluconeogen_tf"/>
</dbReference>
<dbReference type="InterPro" id="IPR001138">
    <property type="entry name" value="Zn2Cys6_DnaBD"/>
</dbReference>
<proteinExistence type="predicted"/>
<feature type="compositionally biased region" description="Polar residues" evidence="3">
    <location>
        <begin position="85"/>
        <end position="99"/>
    </location>
</feature>
<dbReference type="GO" id="GO:0000981">
    <property type="term" value="F:DNA-binding transcription factor activity, RNA polymerase II-specific"/>
    <property type="evidence" value="ECO:0007669"/>
    <property type="project" value="InterPro"/>
</dbReference>
<evidence type="ECO:0000313" key="5">
    <source>
        <dbReference type="EMBL" id="CAE2335421.1"/>
    </source>
</evidence>
<evidence type="ECO:0000259" key="4">
    <source>
        <dbReference type="PROSITE" id="PS50048"/>
    </source>
</evidence>
<dbReference type="Pfam" id="PF00172">
    <property type="entry name" value="Zn_clus"/>
    <property type="match status" value="1"/>
</dbReference>
<feature type="domain" description="Zn(2)-C6 fungal-type" evidence="4">
    <location>
        <begin position="116"/>
        <end position="147"/>
    </location>
</feature>
<dbReference type="SMART" id="SM00066">
    <property type="entry name" value="GAL4"/>
    <property type="match status" value="1"/>
</dbReference>
<dbReference type="InterPro" id="IPR036864">
    <property type="entry name" value="Zn2-C6_fun-type_DNA-bd_sf"/>
</dbReference>
<protein>
    <recommendedName>
        <fullName evidence="4">Zn(2)-C6 fungal-type domain-containing protein</fullName>
    </recommendedName>
</protein>
<dbReference type="PROSITE" id="PS00463">
    <property type="entry name" value="ZN2_CY6_FUNGAL_1"/>
    <property type="match status" value="1"/>
</dbReference>
<accession>A0A7S4PHL0</accession>
<dbReference type="AlphaFoldDB" id="A0A7S4PHL0"/>
<dbReference type="GO" id="GO:0008270">
    <property type="term" value="F:zinc ion binding"/>
    <property type="evidence" value="ECO:0007669"/>
    <property type="project" value="InterPro"/>
</dbReference>
<reference evidence="5" key="1">
    <citation type="submission" date="2021-01" db="EMBL/GenBank/DDBJ databases">
        <authorList>
            <person name="Corre E."/>
            <person name="Pelletier E."/>
            <person name="Niang G."/>
            <person name="Scheremetjew M."/>
            <person name="Finn R."/>
            <person name="Kale V."/>
            <person name="Holt S."/>
            <person name="Cochrane G."/>
            <person name="Meng A."/>
            <person name="Brown T."/>
            <person name="Cohen L."/>
        </authorList>
    </citation>
    <scope>NUCLEOTIDE SEQUENCE</scope>
    <source>
        <strain evidence="5">CCMP 2712</strain>
    </source>
</reference>
<dbReference type="Gene3D" id="4.10.240.10">
    <property type="entry name" value="Zn(2)-C6 fungal-type DNA-binding domain"/>
    <property type="match status" value="1"/>
</dbReference>
<dbReference type="PROSITE" id="PS50048">
    <property type="entry name" value="ZN2_CY6_FUNGAL_2"/>
    <property type="match status" value="1"/>
</dbReference>
<feature type="region of interest" description="Disordered" evidence="3">
    <location>
        <begin position="62"/>
        <end position="110"/>
    </location>
</feature>
<keyword evidence="1" id="KW-0479">Metal-binding</keyword>
<dbReference type="PANTHER" id="PTHR47659">
    <property type="entry name" value="ZN(II)2CYS6 TRANSCRIPTION FACTOR (EUROFUNG)-RELATED"/>
    <property type="match status" value="1"/>
</dbReference>
<dbReference type="PANTHER" id="PTHR47659:SF7">
    <property type="entry name" value="FUNGAL TRANSCRIPTIONAL REGULATORY PROTEIN, N-TERMINAL DOMAIN-CONTAINING PROTEIN"/>
    <property type="match status" value="1"/>
</dbReference>
<evidence type="ECO:0000256" key="3">
    <source>
        <dbReference type="SAM" id="MobiDB-lite"/>
    </source>
</evidence>